<dbReference type="RefSeq" id="WP_386738421.1">
    <property type="nucleotide sequence ID" value="NZ_JBHSMG010000001.1"/>
</dbReference>
<name>A0ABW0NLJ1_9MICO</name>
<keyword evidence="2" id="KW-1185">Reference proteome</keyword>
<accession>A0ABW0NLJ1</accession>
<dbReference type="Proteomes" id="UP001596039">
    <property type="component" value="Unassembled WGS sequence"/>
</dbReference>
<sequence length="79" mass="8699">MREIGAVHGLDAVRQISGVDQIIPGLQVGDEFSWWERPFVLVATVLGAAPDHEPAHRVRDGYDMIVVSGSQQQGTESEW</sequence>
<protein>
    <submittedName>
        <fullName evidence="1">Uncharacterized protein</fullName>
    </submittedName>
</protein>
<evidence type="ECO:0000313" key="1">
    <source>
        <dbReference type="EMBL" id="MFC5500808.1"/>
    </source>
</evidence>
<proteinExistence type="predicted"/>
<organism evidence="1 2">
    <name type="scientific">Lysinimonas soli</name>
    <dbReference type="NCBI Taxonomy" id="1074233"/>
    <lineage>
        <taxon>Bacteria</taxon>
        <taxon>Bacillati</taxon>
        <taxon>Actinomycetota</taxon>
        <taxon>Actinomycetes</taxon>
        <taxon>Micrococcales</taxon>
        <taxon>Microbacteriaceae</taxon>
        <taxon>Lysinimonas</taxon>
    </lineage>
</organism>
<dbReference type="EMBL" id="JBHSMG010000001">
    <property type="protein sequence ID" value="MFC5500808.1"/>
    <property type="molecule type" value="Genomic_DNA"/>
</dbReference>
<reference evidence="2" key="1">
    <citation type="journal article" date="2019" name="Int. J. Syst. Evol. Microbiol.">
        <title>The Global Catalogue of Microorganisms (GCM) 10K type strain sequencing project: providing services to taxonomists for standard genome sequencing and annotation.</title>
        <authorList>
            <consortium name="The Broad Institute Genomics Platform"/>
            <consortium name="The Broad Institute Genome Sequencing Center for Infectious Disease"/>
            <person name="Wu L."/>
            <person name="Ma J."/>
        </authorList>
    </citation>
    <scope>NUCLEOTIDE SEQUENCE [LARGE SCALE GENOMIC DNA]</scope>
    <source>
        <strain evidence="2">CGMCC 4.6997</strain>
    </source>
</reference>
<comment type="caution">
    <text evidence="1">The sequence shown here is derived from an EMBL/GenBank/DDBJ whole genome shotgun (WGS) entry which is preliminary data.</text>
</comment>
<evidence type="ECO:0000313" key="2">
    <source>
        <dbReference type="Proteomes" id="UP001596039"/>
    </source>
</evidence>
<gene>
    <name evidence="1" type="ORF">ACFPJ4_00990</name>
</gene>